<feature type="chain" id="PRO_5008345672" description="Ig-like domain-containing protein" evidence="5">
    <location>
        <begin position="21"/>
        <end position="406"/>
    </location>
</feature>
<keyword evidence="8" id="KW-1185">Reference proteome</keyword>
<feature type="non-terminal residue" evidence="7">
    <location>
        <position position="406"/>
    </location>
</feature>
<reference evidence="7 8" key="1">
    <citation type="submission" date="2016-06" db="EMBL/GenBank/DDBJ databases">
        <title>The Draft Genome Sequence and Annotation of the Desert Woodrat Neotoma lepida.</title>
        <authorList>
            <person name="Campbell M."/>
            <person name="Oakeson K.F."/>
            <person name="Yandell M."/>
            <person name="Halpert J.R."/>
            <person name="Dearing D."/>
        </authorList>
    </citation>
    <scope>NUCLEOTIDE SEQUENCE [LARGE SCALE GENOMIC DNA]</scope>
    <source>
        <strain evidence="7">417</strain>
        <tissue evidence="7">Liver</tissue>
    </source>
</reference>
<dbReference type="PANTHER" id="PTHR23267">
    <property type="entry name" value="IMMUNOGLOBULIN LIGHT CHAIN"/>
    <property type="match status" value="1"/>
</dbReference>
<feature type="domain" description="Ig-like" evidence="6">
    <location>
        <begin position="20"/>
        <end position="137"/>
    </location>
</feature>
<keyword evidence="3" id="KW-1015">Disulfide bond</keyword>
<dbReference type="InterPro" id="IPR003599">
    <property type="entry name" value="Ig_sub"/>
</dbReference>
<keyword evidence="4" id="KW-1280">Immunoglobulin</keyword>
<evidence type="ECO:0000259" key="6">
    <source>
        <dbReference type="PROSITE" id="PS50835"/>
    </source>
</evidence>
<dbReference type="SUPFAM" id="SSF48726">
    <property type="entry name" value="Immunoglobulin"/>
    <property type="match status" value="3"/>
</dbReference>
<dbReference type="SMART" id="SM00406">
    <property type="entry name" value="IGv"/>
    <property type="match status" value="2"/>
</dbReference>
<dbReference type="InterPro" id="IPR007110">
    <property type="entry name" value="Ig-like_dom"/>
</dbReference>
<dbReference type="Pfam" id="PF07686">
    <property type="entry name" value="V-set"/>
    <property type="match status" value="1"/>
</dbReference>
<dbReference type="Proteomes" id="UP000092124">
    <property type="component" value="Unassembled WGS sequence"/>
</dbReference>
<keyword evidence="1" id="KW-0391">Immunity</keyword>
<comment type="caution">
    <text evidence="7">The sequence shown here is derived from an EMBL/GenBank/DDBJ whole genome shotgun (WGS) entry which is preliminary data.</text>
</comment>
<evidence type="ECO:0000256" key="4">
    <source>
        <dbReference type="ARBA" id="ARBA00043265"/>
    </source>
</evidence>
<dbReference type="SMART" id="SM00409">
    <property type="entry name" value="IG"/>
    <property type="match status" value="1"/>
</dbReference>
<evidence type="ECO:0000256" key="5">
    <source>
        <dbReference type="SAM" id="SignalP"/>
    </source>
</evidence>
<dbReference type="Gene3D" id="2.60.40.10">
    <property type="entry name" value="Immunoglobulins"/>
    <property type="match status" value="3"/>
</dbReference>
<sequence>MESQTQVLMSLLLWVSGAYADIVMTQSPSSLAVSAGEKVIISCKSSQSLYSSYYQKNYLARYQQKPGQAPKLLISWASTWNTGVPDRFIGSGSGTDFTLTISSVQAEDLADYFCMQHYGTPPTVLQPTTQTSSESLTSCLHHAQQGSLPVPKKQPLLQLSEMGSSALLLWVLLLWVPGFTRDIVLNQSPASLGRATISFKANESVSLFGNSYMHWYQQKPRQPPKLFIQGASYLSSGVPVSFSSSGSGTDFTSTIHTVEADDAKLLLSADLEVSSQSNLPVPKKQPLVQLSEMGSASLLLWVLLLWVPGSSADIVLTQSPPSLTVSLDKGLPCPAGLARYSSYALVSIETRAALQTPHLCSIKPRIWGPARFSGSGSGTDFTLTIHPMEADDAATYFCLQSNEYPP</sequence>
<proteinExistence type="predicted"/>
<dbReference type="EMBL" id="LZPO01087230">
    <property type="protein sequence ID" value="OBS66524.1"/>
    <property type="molecule type" value="Genomic_DNA"/>
</dbReference>
<evidence type="ECO:0000256" key="3">
    <source>
        <dbReference type="ARBA" id="ARBA00023157"/>
    </source>
</evidence>
<dbReference type="InterPro" id="IPR036179">
    <property type="entry name" value="Ig-like_dom_sf"/>
</dbReference>
<evidence type="ECO:0000313" key="7">
    <source>
        <dbReference type="EMBL" id="OBS66524.1"/>
    </source>
</evidence>
<gene>
    <name evidence="7" type="ORF">A6R68_04943</name>
</gene>
<evidence type="ECO:0000313" key="8">
    <source>
        <dbReference type="Proteomes" id="UP000092124"/>
    </source>
</evidence>
<name>A0A1A6GKX4_NEOLE</name>
<dbReference type="GO" id="GO:0002250">
    <property type="term" value="P:adaptive immune response"/>
    <property type="evidence" value="ECO:0007669"/>
    <property type="project" value="UniProtKB-KW"/>
</dbReference>
<evidence type="ECO:0000256" key="2">
    <source>
        <dbReference type="ARBA" id="ARBA00023130"/>
    </source>
</evidence>
<feature type="signal peptide" evidence="5">
    <location>
        <begin position="1"/>
        <end position="20"/>
    </location>
</feature>
<dbReference type="InterPro" id="IPR013783">
    <property type="entry name" value="Ig-like_fold"/>
</dbReference>
<dbReference type="OrthoDB" id="8908372at2759"/>
<dbReference type="InterPro" id="IPR050150">
    <property type="entry name" value="IgV_Light_Chain"/>
</dbReference>
<keyword evidence="5" id="KW-0732">Signal</keyword>
<keyword evidence="2" id="KW-1064">Adaptive immunity</keyword>
<dbReference type="STRING" id="56216.A0A1A6GKX4"/>
<dbReference type="InterPro" id="IPR013106">
    <property type="entry name" value="Ig_V-set"/>
</dbReference>
<dbReference type="GO" id="GO:0019814">
    <property type="term" value="C:immunoglobulin complex"/>
    <property type="evidence" value="ECO:0007669"/>
    <property type="project" value="UniProtKB-KW"/>
</dbReference>
<organism evidence="7 8">
    <name type="scientific">Neotoma lepida</name>
    <name type="common">Desert woodrat</name>
    <dbReference type="NCBI Taxonomy" id="56216"/>
    <lineage>
        <taxon>Eukaryota</taxon>
        <taxon>Metazoa</taxon>
        <taxon>Chordata</taxon>
        <taxon>Craniata</taxon>
        <taxon>Vertebrata</taxon>
        <taxon>Euteleostomi</taxon>
        <taxon>Mammalia</taxon>
        <taxon>Eutheria</taxon>
        <taxon>Euarchontoglires</taxon>
        <taxon>Glires</taxon>
        <taxon>Rodentia</taxon>
        <taxon>Myomorpha</taxon>
        <taxon>Muroidea</taxon>
        <taxon>Cricetidae</taxon>
        <taxon>Neotominae</taxon>
        <taxon>Neotoma</taxon>
    </lineage>
</organism>
<dbReference type="FunFam" id="2.60.40.10:FF:001378">
    <property type="entry name" value="Immunoglobulin kappa variable 4-1"/>
    <property type="match status" value="1"/>
</dbReference>
<accession>A0A1A6GKX4</accession>
<evidence type="ECO:0000256" key="1">
    <source>
        <dbReference type="ARBA" id="ARBA00022859"/>
    </source>
</evidence>
<dbReference type="AlphaFoldDB" id="A0A1A6GKX4"/>
<protein>
    <recommendedName>
        <fullName evidence="6">Ig-like domain-containing protein</fullName>
    </recommendedName>
</protein>
<dbReference type="PROSITE" id="PS50835">
    <property type="entry name" value="IG_LIKE"/>
    <property type="match status" value="1"/>
</dbReference>